<keyword evidence="3" id="KW-1185">Reference proteome</keyword>
<dbReference type="PANTHER" id="PTHR11158">
    <property type="entry name" value="MSF1/PX19 RELATED"/>
    <property type="match status" value="1"/>
</dbReference>
<evidence type="ECO:0000313" key="2">
    <source>
        <dbReference type="EMBL" id="PFX19315.1"/>
    </source>
</evidence>
<dbReference type="Proteomes" id="UP000225706">
    <property type="component" value="Unassembled WGS sequence"/>
</dbReference>
<dbReference type="GO" id="GO:0005758">
    <property type="term" value="C:mitochondrial intermembrane space"/>
    <property type="evidence" value="ECO:0007669"/>
    <property type="project" value="InterPro"/>
</dbReference>
<comment type="caution">
    <text evidence="2">The sequence shown here is derived from an EMBL/GenBank/DDBJ whole genome shotgun (WGS) entry which is preliminary data.</text>
</comment>
<evidence type="ECO:0000259" key="1">
    <source>
        <dbReference type="PROSITE" id="PS50904"/>
    </source>
</evidence>
<protein>
    <submittedName>
        <fullName evidence="2">PRELI domain-containing protein 1, mitochondrial</fullName>
    </submittedName>
</protein>
<organism evidence="2 3">
    <name type="scientific">Stylophora pistillata</name>
    <name type="common">Smooth cauliflower coral</name>
    <dbReference type="NCBI Taxonomy" id="50429"/>
    <lineage>
        <taxon>Eukaryota</taxon>
        <taxon>Metazoa</taxon>
        <taxon>Cnidaria</taxon>
        <taxon>Anthozoa</taxon>
        <taxon>Hexacorallia</taxon>
        <taxon>Scleractinia</taxon>
        <taxon>Astrocoeniina</taxon>
        <taxon>Pocilloporidae</taxon>
        <taxon>Stylophora</taxon>
    </lineage>
</organism>
<dbReference type="STRING" id="50429.A0A2B4RSS9"/>
<evidence type="ECO:0000313" key="3">
    <source>
        <dbReference type="Proteomes" id="UP000225706"/>
    </source>
</evidence>
<dbReference type="AlphaFoldDB" id="A0A2B4RSS9"/>
<dbReference type="Pfam" id="PF04707">
    <property type="entry name" value="PRELI"/>
    <property type="match status" value="1"/>
</dbReference>
<proteinExistence type="predicted"/>
<dbReference type="EMBL" id="LSMT01000366">
    <property type="protein sequence ID" value="PFX19315.1"/>
    <property type="molecule type" value="Genomic_DNA"/>
</dbReference>
<name>A0A2B4RSS9_STYPI</name>
<dbReference type="InterPro" id="IPR037365">
    <property type="entry name" value="Slowmo/Ups"/>
</dbReference>
<accession>A0A2B4RSS9</accession>
<dbReference type="PROSITE" id="PS50904">
    <property type="entry name" value="PRELI_MSF1"/>
    <property type="match status" value="1"/>
</dbReference>
<feature type="domain" description="PRELI/MSF1" evidence="1">
    <location>
        <begin position="1"/>
        <end position="169"/>
    </location>
</feature>
<dbReference type="InterPro" id="IPR006797">
    <property type="entry name" value="PRELI/MSF1_dom"/>
</dbReference>
<reference evidence="3" key="1">
    <citation type="journal article" date="2017" name="bioRxiv">
        <title>Comparative analysis of the genomes of Stylophora pistillata and Acropora digitifera provides evidence for extensive differences between species of corals.</title>
        <authorList>
            <person name="Voolstra C.R."/>
            <person name="Li Y."/>
            <person name="Liew Y.J."/>
            <person name="Baumgarten S."/>
            <person name="Zoccola D."/>
            <person name="Flot J.-F."/>
            <person name="Tambutte S."/>
            <person name="Allemand D."/>
            <person name="Aranda M."/>
        </authorList>
    </citation>
    <scope>NUCLEOTIDE SEQUENCE [LARGE SCALE GENOMIC DNA]</scope>
</reference>
<sequence>MKFYCTDCLLKFNWNQVTSAFWTRYPNPFSRHVLSEDIISRSVVGNKLVTKKLTRKTNSPPRWAERFVNSRVACIVEESIVDPEAKTLTTYTRNITFTRLMVVEEKCVYSVHPSNKEWTMCKKESWISSGIFGFARPVERFGVERYKSNSSKAVKGLNHVLEKLYILERPSRTLPIPVPQMS</sequence>
<dbReference type="OrthoDB" id="341300at2759"/>
<gene>
    <name evidence="2" type="primary">PRELID1</name>
    <name evidence="2" type="ORF">AWC38_SpisGene16274</name>
</gene>